<evidence type="ECO:0000256" key="1">
    <source>
        <dbReference type="SAM" id="MobiDB-lite"/>
    </source>
</evidence>
<dbReference type="Proteomes" id="UP000681722">
    <property type="component" value="Unassembled WGS sequence"/>
</dbReference>
<organism evidence="3 5">
    <name type="scientific">Didymodactylos carnosus</name>
    <dbReference type="NCBI Taxonomy" id="1234261"/>
    <lineage>
        <taxon>Eukaryota</taxon>
        <taxon>Metazoa</taxon>
        <taxon>Spiralia</taxon>
        <taxon>Gnathifera</taxon>
        <taxon>Rotifera</taxon>
        <taxon>Eurotatoria</taxon>
        <taxon>Bdelloidea</taxon>
        <taxon>Philodinida</taxon>
        <taxon>Philodinidae</taxon>
        <taxon>Didymodactylos</taxon>
    </lineage>
</organism>
<dbReference type="PROSITE" id="PS50994">
    <property type="entry name" value="INTEGRASE"/>
    <property type="match status" value="1"/>
</dbReference>
<dbReference type="SUPFAM" id="SSF53098">
    <property type="entry name" value="Ribonuclease H-like"/>
    <property type="match status" value="1"/>
</dbReference>
<evidence type="ECO:0000313" key="3">
    <source>
        <dbReference type="EMBL" id="CAF1263654.1"/>
    </source>
</evidence>
<feature type="region of interest" description="Disordered" evidence="1">
    <location>
        <begin position="258"/>
        <end position="285"/>
    </location>
</feature>
<protein>
    <recommendedName>
        <fullName evidence="2">Integrase catalytic domain-containing protein</fullName>
    </recommendedName>
</protein>
<evidence type="ECO:0000259" key="2">
    <source>
        <dbReference type="PROSITE" id="PS50994"/>
    </source>
</evidence>
<dbReference type="InterPro" id="IPR050951">
    <property type="entry name" value="Retrovirus_Pol_polyprotein"/>
</dbReference>
<dbReference type="InterPro" id="IPR036397">
    <property type="entry name" value="RNaseH_sf"/>
</dbReference>
<comment type="caution">
    <text evidence="3">The sequence shown here is derived from an EMBL/GenBank/DDBJ whole genome shotgun (WGS) entry which is preliminary data.</text>
</comment>
<accession>A0A815B0D5</accession>
<reference evidence="3" key="1">
    <citation type="submission" date="2021-02" db="EMBL/GenBank/DDBJ databases">
        <authorList>
            <person name="Nowell W R."/>
        </authorList>
    </citation>
    <scope>NUCLEOTIDE SEQUENCE</scope>
</reference>
<dbReference type="OrthoDB" id="441971at2759"/>
<dbReference type="Pfam" id="PF00665">
    <property type="entry name" value="rve"/>
    <property type="match status" value="1"/>
</dbReference>
<feature type="domain" description="Integrase catalytic" evidence="2">
    <location>
        <begin position="1"/>
        <end position="156"/>
    </location>
</feature>
<dbReference type="GO" id="GO:0003676">
    <property type="term" value="F:nucleic acid binding"/>
    <property type="evidence" value="ECO:0007669"/>
    <property type="project" value="InterPro"/>
</dbReference>
<gene>
    <name evidence="3" type="ORF">GPM918_LOCUS26734</name>
    <name evidence="4" type="ORF">SRO942_LOCUS26938</name>
</gene>
<dbReference type="Proteomes" id="UP000663829">
    <property type="component" value="Unassembled WGS sequence"/>
</dbReference>
<dbReference type="AlphaFoldDB" id="A0A815B0D5"/>
<feature type="compositionally biased region" description="Basic and acidic residues" evidence="1">
    <location>
        <begin position="263"/>
        <end position="273"/>
    </location>
</feature>
<dbReference type="PANTHER" id="PTHR37984">
    <property type="entry name" value="PROTEIN CBG26694"/>
    <property type="match status" value="1"/>
</dbReference>
<evidence type="ECO:0000313" key="4">
    <source>
        <dbReference type="EMBL" id="CAF4043764.1"/>
    </source>
</evidence>
<dbReference type="EMBL" id="CAJNOQ010010886">
    <property type="protein sequence ID" value="CAF1263654.1"/>
    <property type="molecule type" value="Genomic_DNA"/>
</dbReference>
<dbReference type="InterPro" id="IPR001584">
    <property type="entry name" value="Integrase_cat-core"/>
</dbReference>
<dbReference type="GO" id="GO:0015074">
    <property type="term" value="P:DNA integration"/>
    <property type="evidence" value="ECO:0007669"/>
    <property type="project" value="InterPro"/>
</dbReference>
<dbReference type="PANTHER" id="PTHR37984:SF5">
    <property type="entry name" value="PROTEIN NYNRIN-LIKE"/>
    <property type="match status" value="1"/>
</dbReference>
<dbReference type="EMBL" id="CAJOBC010019845">
    <property type="protein sequence ID" value="CAF4043764.1"/>
    <property type="molecule type" value="Genomic_DNA"/>
</dbReference>
<dbReference type="Gene3D" id="3.30.420.10">
    <property type="entry name" value="Ribonuclease H-like superfamily/Ribonuclease H"/>
    <property type="match status" value="1"/>
</dbReference>
<dbReference type="InterPro" id="IPR012337">
    <property type="entry name" value="RNaseH-like_sf"/>
</dbReference>
<proteinExistence type="predicted"/>
<sequence length="314" mass="35566">MDLIDMRSIPDDEYKWILHTKDHFSKFSWAYPLKSKEAEPVAAKLLQRFYSSGAPRILQSDNGKEFVAKVIKDLKNTWNDLVIINGRPRHPQTQGLVERGNQTLESALGKWMQSNNSTEWSKVVYSINTSSAQSIKKCPYEVVFGQKPRCDIEMWKLLSDKAVLDEEQLPDDFIDELNELNLHEPEIDEKSDESNSSSIKDLQSRAMVNSLTNVLKATDPTPQALDLSLAVPSSPVLTLTPKSKNRRRARIFSNISSPVSRHSVSEQNEHISEGDESMSHSSHSISGHKHIRAQAEAAYMATIAKRQKSFNEKF</sequence>
<evidence type="ECO:0000313" key="5">
    <source>
        <dbReference type="Proteomes" id="UP000663829"/>
    </source>
</evidence>
<name>A0A815B0D5_9BILA</name>
<keyword evidence="5" id="KW-1185">Reference proteome</keyword>